<dbReference type="AlphaFoldDB" id="A0A075G455"/>
<dbReference type="EMBL" id="KF900483">
    <property type="protein sequence ID" value="AIE96571.1"/>
    <property type="molecule type" value="Genomic_DNA"/>
</dbReference>
<dbReference type="InterPro" id="IPR016166">
    <property type="entry name" value="FAD-bd_PCMH"/>
</dbReference>
<dbReference type="InterPro" id="IPR036318">
    <property type="entry name" value="FAD-bd_PCMH-like_sf"/>
</dbReference>
<dbReference type="PANTHER" id="PTHR43762">
    <property type="entry name" value="L-GULONOLACTONE OXIDASE"/>
    <property type="match status" value="1"/>
</dbReference>
<dbReference type="Gene3D" id="3.30.465.10">
    <property type="match status" value="1"/>
</dbReference>
<dbReference type="PANTHER" id="PTHR43762:SF1">
    <property type="entry name" value="D-ARABINONO-1,4-LACTONE OXIDASE"/>
    <property type="match status" value="1"/>
</dbReference>
<dbReference type="Gene3D" id="1.10.45.10">
    <property type="entry name" value="Vanillyl-alcohol Oxidase, Chain A, domain 4"/>
    <property type="match status" value="1"/>
</dbReference>
<proteinExistence type="predicted"/>
<dbReference type="SUPFAM" id="SSF56176">
    <property type="entry name" value="FAD-binding/transporter-associated domain-like"/>
    <property type="match status" value="1"/>
</dbReference>
<feature type="domain" description="FAD-binding PCMH-type" evidence="2">
    <location>
        <begin position="14"/>
        <end position="183"/>
    </location>
</feature>
<evidence type="ECO:0000259" key="2">
    <source>
        <dbReference type="PROSITE" id="PS51387"/>
    </source>
</evidence>
<evidence type="ECO:0000256" key="1">
    <source>
        <dbReference type="ARBA" id="ARBA00023002"/>
    </source>
</evidence>
<dbReference type="PIRSF" id="PIRSF000136">
    <property type="entry name" value="LGO_GLO"/>
    <property type="match status" value="1"/>
</dbReference>
<reference evidence="3" key="1">
    <citation type="journal article" date="2014" name="Genome Biol. Evol.">
        <title>Pangenome evidence for extensive interdomain horizontal transfer affecting lineage core and shell genes in uncultured planktonic thaumarchaeota and euryarchaeota.</title>
        <authorList>
            <person name="Deschamps P."/>
            <person name="Zivanovic Y."/>
            <person name="Moreira D."/>
            <person name="Rodriguez-Valera F."/>
            <person name="Lopez-Garcia P."/>
        </authorList>
    </citation>
    <scope>NUCLEOTIDE SEQUENCE</scope>
</reference>
<dbReference type="GO" id="GO:0003885">
    <property type="term" value="F:D-arabinono-1,4-lactone oxidase activity"/>
    <property type="evidence" value="ECO:0007669"/>
    <property type="project" value="InterPro"/>
</dbReference>
<name>A0A075G455_9EURY</name>
<dbReference type="SMR" id="A0A075G455"/>
<dbReference type="Gene3D" id="3.30.70.2520">
    <property type="match status" value="1"/>
</dbReference>
<dbReference type="InterPro" id="IPR010031">
    <property type="entry name" value="FAD_lactone_oxidase-like"/>
</dbReference>
<dbReference type="InterPro" id="IPR006094">
    <property type="entry name" value="Oxid_FAD_bind_N"/>
</dbReference>
<protein>
    <submittedName>
        <fullName evidence="3">FAD-linked oxidoreductase</fullName>
        <ecNumber evidence="3">1.1.3.8</ecNumber>
    </submittedName>
</protein>
<dbReference type="Pfam" id="PF01565">
    <property type="entry name" value="FAD_binding_4"/>
    <property type="match status" value="1"/>
</dbReference>
<dbReference type="PROSITE" id="PS51387">
    <property type="entry name" value="FAD_PCMH"/>
    <property type="match status" value="1"/>
</dbReference>
<dbReference type="InterPro" id="IPR016167">
    <property type="entry name" value="FAD-bd_PCMH_sub1"/>
</dbReference>
<keyword evidence="1 3" id="KW-0560">Oxidoreductase</keyword>
<dbReference type="Pfam" id="PF04030">
    <property type="entry name" value="ALO"/>
    <property type="match status" value="1"/>
</dbReference>
<dbReference type="InterPro" id="IPR007173">
    <property type="entry name" value="ALO_C"/>
</dbReference>
<dbReference type="GO" id="GO:0016020">
    <property type="term" value="C:membrane"/>
    <property type="evidence" value="ECO:0007669"/>
    <property type="project" value="InterPro"/>
</dbReference>
<dbReference type="Gene3D" id="3.30.43.10">
    <property type="entry name" value="Uridine Diphospho-n-acetylenolpyruvylglucosamine Reductase, domain 2"/>
    <property type="match status" value="1"/>
</dbReference>
<dbReference type="EC" id="1.1.3.8" evidence="3"/>
<dbReference type="GO" id="GO:0050105">
    <property type="term" value="F:L-gulonolactone oxidase activity"/>
    <property type="evidence" value="ECO:0007669"/>
    <property type="project" value="UniProtKB-EC"/>
</dbReference>
<sequence length="479" mass="54379">MAQGAQRKNFGHNQILRPSAAYTPVDEQEVLQILDRHRGQRIRAVGRLHSWSEAVTGDGVLLDLQRLNDVRLQSDGDQLVATVGAGCQIKRLLKELNREGATLHSLGLITAQTIAGAISTGTHGSGRNSMSHYVVGVRLACYDASTGQAIIEELSAGEPLQAARCSLGSLGIILAVRIRCREQYNVQEHFTESRRLLDVMDAEAPFPLQQFYLLPWRWSYFIQHRREDDRPRSRLARLYRLYWLGTMDYGLILQILFLERVARSRRLIRLAFRRIIPAFLIRNWRVTDRSSSMLVMRHDAFRHIEIELFVRRDQLADALGFTQEVIKIAGGRESALSADNQRRIEELGMQEALAGLHDQYCHHFPICVRRVLPDDTLISMASGAGEDWYALSFISYAKPARRAGFSLFASFMARSMSRLFHARPHWGKVCPLEADELTSLYPRFDAFRTVCNTLDPQGVFQNDWTTALLEADGQVGDFP</sequence>
<accession>A0A075G455</accession>
<dbReference type="InterPro" id="IPR016169">
    <property type="entry name" value="FAD-bd_PCMH_sub2"/>
</dbReference>
<dbReference type="InterPro" id="IPR016171">
    <property type="entry name" value="Vanillyl_alc_oxidase_C-sub2"/>
</dbReference>
<dbReference type="GO" id="GO:0071949">
    <property type="term" value="F:FAD binding"/>
    <property type="evidence" value="ECO:0007669"/>
    <property type="project" value="InterPro"/>
</dbReference>
<organism evidence="3">
    <name type="scientific">uncultured marine group II/III euryarchaeote AD1000_80_H11</name>
    <dbReference type="NCBI Taxonomy" id="1457814"/>
    <lineage>
        <taxon>Archaea</taxon>
        <taxon>Methanobacteriati</taxon>
        <taxon>Methanobacteriota</taxon>
        <taxon>environmental samples</taxon>
    </lineage>
</organism>
<evidence type="ECO:0000313" key="3">
    <source>
        <dbReference type="EMBL" id="AIE96571.1"/>
    </source>
</evidence>